<protein>
    <submittedName>
        <fullName evidence="1">Uncharacterized protein</fullName>
    </submittedName>
</protein>
<dbReference type="InterPro" id="IPR029063">
    <property type="entry name" value="SAM-dependent_MTases_sf"/>
</dbReference>
<sequence>MECNYSKIYIADKEFKVIQMLDKNYGCFLWPSAVETCLNILKYKRFFETKLNTLELGCGLALPSLSLSNIFANNSSFHCKLLLTDKFENFTKHNLEKILHLNKESIINCNILHLDYNDLNLVDETLTKNFVNVGDTNKIDLDLLFFTDLYYDKSDFENITICIRYILQRSKPEAICYFCYQERSCKRSLNHLFDINNLEVISIEADALEERIPSFPVFIEDFQDETFAKKKSLYSKKRIYDLHGKESCHFFYVRLKKLYNRN</sequence>
<dbReference type="Pfam" id="PF10294">
    <property type="entry name" value="Methyltransf_16"/>
    <property type="match status" value="1"/>
</dbReference>
<organism evidence="1 2">
    <name type="scientific">Clydaea vesicula</name>
    <dbReference type="NCBI Taxonomy" id="447962"/>
    <lineage>
        <taxon>Eukaryota</taxon>
        <taxon>Fungi</taxon>
        <taxon>Fungi incertae sedis</taxon>
        <taxon>Chytridiomycota</taxon>
        <taxon>Chytridiomycota incertae sedis</taxon>
        <taxon>Chytridiomycetes</taxon>
        <taxon>Lobulomycetales</taxon>
        <taxon>Lobulomycetaceae</taxon>
        <taxon>Clydaea</taxon>
    </lineage>
</organism>
<dbReference type="AlphaFoldDB" id="A0AAD5U8K6"/>
<dbReference type="Gene3D" id="3.40.50.150">
    <property type="entry name" value="Vaccinia Virus protein VP39"/>
    <property type="match status" value="1"/>
</dbReference>
<evidence type="ECO:0000313" key="2">
    <source>
        <dbReference type="Proteomes" id="UP001211065"/>
    </source>
</evidence>
<accession>A0AAD5U8K6</accession>
<proteinExistence type="predicted"/>
<evidence type="ECO:0000313" key="1">
    <source>
        <dbReference type="EMBL" id="KAJ3228400.1"/>
    </source>
</evidence>
<comment type="caution">
    <text evidence="1">The sequence shown here is derived from an EMBL/GenBank/DDBJ whole genome shotgun (WGS) entry which is preliminary data.</text>
</comment>
<name>A0AAD5U8K6_9FUNG</name>
<gene>
    <name evidence="1" type="ORF">HK099_002905</name>
</gene>
<dbReference type="Proteomes" id="UP001211065">
    <property type="component" value="Unassembled WGS sequence"/>
</dbReference>
<reference evidence="1" key="1">
    <citation type="submission" date="2020-05" db="EMBL/GenBank/DDBJ databases">
        <title>Phylogenomic resolution of chytrid fungi.</title>
        <authorList>
            <person name="Stajich J.E."/>
            <person name="Amses K."/>
            <person name="Simmons R."/>
            <person name="Seto K."/>
            <person name="Myers J."/>
            <person name="Bonds A."/>
            <person name="Quandt C.A."/>
            <person name="Barry K."/>
            <person name="Liu P."/>
            <person name="Grigoriev I."/>
            <person name="Longcore J.E."/>
            <person name="James T.Y."/>
        </authorList>
    </citation>
    <scope>NUCLEOTIDE SEQUENCE</scope>
    <source>
        <strain evidence="1">JEL0476</strain>
    </source>
</reference>
<dbReference type="InterPro" id="IPR019410">
    <property type="entry name" value="Methyltransf_16"/>
</dbReference>
<dbReference type="EMBL" id="JADGJW010000002">
    <property type="protein sequence ID" value="KAJ3228400.1"/>
    <property type="molecule type" value="Genomic_DNA"/>
</dbReference>
<keyword evidence="2" id="KW-1185">Reference proteome</keyword>